<accession>A0A8J7M065</accession>
<organism evidence="2 3">
    <name type="scientific">Geomesophilobacter sediminis</name>
    <dbReference type="NCBI Taxonomy" id="2798584"/>
    <lineage>
        <taxon>Bacteria</taxon>
        <taxon>Pseudomonadati</taxon>
        <taxon>Thermodesulfobacteriota</taxon>
        <taxon>Desulfuromonadia</taxon>
        <taxon>Geobacterales</taxon>
        <taxon>Geobacteraceae</taxon>
        <taxon>Geomesophilobacter</taxon>
    </lineage>
</organism>
<evidence type="ECO:0000259" key="1">
    <source>
        <dbReference type="PROSITE" id="PS50853"/>
    </source>
</evidence>
<dbReference type="EMBL" id="JAEMHM010000002">
    <property type="protein sequence ID" value="MBJ6723567.1"/>
    <property type="molecule type" value="Genomic_DNA"/>
</dbReference>
<dbReference type="AlphaFoldDB" id="A0A8J7M065"/>
<dbReference type="InterPro" id="IPR013783">
    <property type="entry name" value="Ig-like_fold"/>
</dbReference>
<dbReference type="PROSITE" id="PS50853">
    <property type="entry name" value="FN3"/>
    <property type="match status" value="1"/>
</dbReference>
<gene>
    <name evidence="2" type="ORF">JFN93_02490</name>
</gene>
<dbReference type="InterPro" id="IPR036116">
    <property type="entry name" value="FN3_sf"/>
</dbReference>
<dbReference type="CDD" id="cd00063">
    <property type="entry name" value="FN3"/>
    <property type="match status" value="1"/>
</dbReference>
<proteinExistence type="predicted"/>
<sequence length="216" mass="24325">MEKRLITAFNKLGHGEFLLKARPTVEALTETGILGFTWAFFLATPDALRESFQQLEQTHAASLRGDPVKTVETNTRRHEFNSMFGDVLDFVSIAARKDSTLLIRAGLGWIKKTTTSPQARALSLSTGPKNFTVKHGTEHGVIIGRCSRIPGAKSYEVWWAEDPNNEENWKYLVVSSRCNRIEMRNLTPGRLYWFRVRAILSNGTSPWSALISLMAI</sequence>
<comment type="caution">
    <text evidence="2">The sequence shown here is derived from an EMBL/GenBank/DDBJ whole genome shotgun (WGS) entry which is preliminary data.</text>
</comment>
<dbReference type="SUPFAM" id="SSF49265">
    <property type="entry name" value="Fibronectin type III"/>
    <property type="match status" value="1"/>
</dbReference>
<name>A0A8J7M065_9BACT</name>
<evidence type="ECO:0000313" key="2">
    <source>
        <dbReference type="EMBL" id="MBJ6723567.1"/>
    </source>
</evidence>
<evidence type="ECO:0000313" key="3">
    <source>
        <dbReference type="Proteomes" id="UP000636888"/>
    </source>
</evidence>
<protein>
    <submittedName>
        <fullName evidence="2">Fibronectin type III domain-containing protein</fullName>
    </submittedName>
</protein>
<reference evidence="2" key="1">
    <citation type="submission" date="2020-12" db="EMBL/GenBank/DDBJ databases">
        <title>Geomonas sp. Red875, isolated from river sediment.</title>
        <authorList>
            <person name="Xu Z."/>
            <person name="Zhang Z."/>
            <person name="Masuda Y."/>
            <person name="Itoh H."/>
            <person name="Senoo K."/>
        </authorList>
    </citation>
    <scope>NUCLEOTIDE SEQUENCE</scope>
    <source>
        <strain evidence="2">Red875</strain>
    </source>
</reference>
<dbReference type="Proteomes" id="UP000636888">
    <property type="component" value="Unassembled WGS sequence"/>
</dbReference>
<keyword evidence="3" id="KW-1185">Reference proteome</keyword>
<dbReference type="RefSeq" id="WP_199382411.1">
    <property type="nucleotide sequence ID" value="NZ_JAEMHM010000002.1"/>
</dbReference>
<feature type="domain" description="Fibronectin type-III" evidence="1">
    <location>
        <begin position="127"/>
        <end position="216"/>
    </location>
</feature>
<dbReference type="Gene3D" id="2.60.40.10">
    <property type="entry name" value="Immunoglobulins"/>
    <property type="match status" value="1"/>
</dbReference>
<dbReference type="InterPro" id="IPR003961">
    <property type="entry name" value="FN3_dom"/>
</dbReference>